<accession>A0A7T4R1H6</accession>
<dbReference type="EMBL" id="CP066167">
    <property type="protein sequence ID" value="QQD18700.1"/>
    <property type="molecule type" value="Genomic_DNA"/>
</dbReference>
<dbReference type="AlphaFoldDB" id="A0A7T4R1H6"/>
<evidence type="ECO:0000313" key="1">
    <source>
        <dbReference type="EMBL" id="QQD18700.1"/>
    </source>
</evidence>
<sequence length="149" mass="15319">MKILKVLLICFALFSWKVPALALEVPILGSLTVGNQGQGLAAILPVTSVLIGDNNIVDKVLFNENLTVLSSLPIVGSLPGLDGRGLPVVGGVEEAVNIVNGLLGVVLITPVLSDGDIAILDDAGVYNLLLGGNILPSSDFLALDAVLEN</sequence>
<organism evidence="1 2">
    <name type="scientific">Spongiibacter nanhainus</name>
    <dbReference type="NCBI Taxonomy" id="2794344"/>
    <lineage>
        <taxon>Bacteria</taxon>
        <taxon>Pseudomonadati</taxon>
        <taxon>Pseudomonadota</taxon>
        <taxon>Gammaproteobacteria</taxon>
        <taxon>Cellvibrionales</taxon>
        <taxon>Spongiibacteraceae</taxon>
        <taxon>Spongiibacter</taxon>
    </lineage>
</organism>
<name>A0A7T4R1H6_9GAMM</name>
<evidence type="ECO:0000313" key="2">
    <source>
        <dbReference type="Proteomes" id="UP000596063"/>
    </source>
</evidence>
<keyword evidence="2" id="KW-1185">Reference proteome</keyword>
<dbReference type="KEGG" id="snan:I6N98_02180"/>
<gene>
    <name evidence="1" type="ORF">I6N98_02180</name>
</gene>
<dbReference type="Proteomes" id="UP000596063">
    <property type="component" value="Chromosome"/>
</dbReference>
<dbReference type="RefSeq" id="WP_198570190.1">
    <property type="nucleotide sequence ID" value="NZ_CP066167.1"/>
</dbReference>
<reference evidence="1 2" key="1">
    <citation type="submission" date="2020-12" db="EMBL/GenBank/DDBJ databases">
        <authorList>
            <person name="Shan Y."/>
        </authorList>
    </citation>
    <scope>NUCLEOTIDE SEQUENCE [LARGE SCALE GENOMIC DNA]</scope>
    <source>
        <strain evidence="2">csc3.9</strain>
    </source>
</reference>
<proteinExistence type="predicted"/>
<protein>
    <submittedName>
        <fullName evidence="1">Uncharacterized protein</fullName>
    </submittedName>
</protein>